<evidence type="ECO:0000313" key="3">
    <source>
        <dbReference type="EMBL" id="GAA5209927.1"/>
    </source>
</evidence>
<dbReference type="Proteomes" id="UP001499878">
    <property type="component" value="Unassembled WGS sequence"/>
</dbReference>
<keyword evidence="4" id="KW-1185">Reference proteome</keyword>
<sequence length="133" mass="15081">MLPLPEFCARALEERRELQALERKIADKHWSQEPDHDLIFSSEHGGMIDPVGFSRTFDRLVKRAGVRRITVRLARHTCGTLLAFLKVHPKVAQAILRHSQISMTMDVYTHVVGDSEREAVGMLAELLEDPLIG</sequence>
<dbReference type="InterPro" id="IPR013762">
    <property type="entry name" value="Integrase-like_cat_sf"/>
</dbReference>
<feature type="domain" description="Tyr recombinase" evidence="2">
    <location>
        <begin position="1"/>
        <end position="121"/>
    </location>
</feature>
<comment type="caution">
    <text evidence="3">The sequence shown here is derived from an EMBL/GenBank/DDBJ whole genome shotgun (WGS) entry which is preliminary data.</text>
</comment>
<dbReference type="InterPro" id="IPR011010">
    <property type="entry name" value="DNA_brk_join_enz"/>
</dbReference>
<dbReference type="RefSeq" id="WP_345631443.1">
    <property type="nucleotide sequence ID" value="NZ_BAABJR010000008.1"/>
</dbReference>
<protein>
    <recommendedName>
        <fullName evidence="2">Tyr recombinase domain-containing protein</fullName>
    </recommendedName>
</protein>
<evidence type="ECO:0000313" key="4">
    <source>
        <dbReference type="Proteomes" id="UP001499878"/>
    </source>
</evidence>
<organism evidence="3 4">
    <name type="scientific">Streptomyces thinghirensis</name>
    <dbReference type="NCBI Taxonomy" id="551547"/>
    <lineage>
        <taxon>Bacteria</taxon>
        <taxon>Bacillati</taxon>
        <taxon>Actinomycetota</taxon>
        <taxon>Actinomycetes</taxon>
        <taxon>Kitasatosporales</taxon>
        <taxon>Streptomycetaceae</taxon>
        <taxon>Streptomyces</taxon>
    </lineage>
</organism>
<name>A0ABP9T341_9ACTN</name>
<proteinExistence type="predicted"/>
<dbReference type="Pfam" id="PF00589">
    <property type="entry name" value="Phage_integrase"/>
    <property type="match status" value="1"/>
</dbReference>
<dbReference type="Gene3D" id="1.10.443.10">
    <property type="entry name" value="Intergrase catalytic core"/>
    <property type="match status" value="1"/>
</dbReference>
<evidence type="ECO:0000256" key="1">
    <source>
        <dbReference type="ARBA" id="ARBA00023172"/>
    </source>
</evidence>
<evidence type="ECO:0000259" key="2">
    <source>
        <dbReference type="PROSITE" id="PS51898"/>
    </source>
</evidence>
<reference evidence="4" key="1">
    <citation type="journal article" date="2019" name="Int. J. Syst. Evol. Microbiol.">
        <title>The Global Catalogue of Microorganisms (GCM) 10K type strain sequencing project: providing services to taxonomists for standard genome sequencing and annotation.</title>
        <authorList>
            <consortium name="The Broad Institute Genomics Platform"/>
            <consortium name="The Broad Institute Genome Sequencing Center for Infectious Disease"/>
            <person name="Wu L."/>
            <person name="Ma J."/>
        </authorList>
    </citation>
    <scope>NUCLEOTIDE SEQUENCE [LARGE SCALE GENOMIC DNA]</scope>
    <source>
        <strain evidence="4">JCM 18306</strain>
    </source>
</reference>
<accession>A0ABP9T341</accession>
<dbReference type="EMBL" id="BAABJR010000008">
    <property type="protein sequence ID" value="GAA5209927.1"/>
    <property type="molecule type" value="Genomic_DNA"/>
</dbReference>
<dbReference type="PROSITE" id="PS51898">
    <property type="entry name" value="TYR_RECOMBINASE"/>
    <property type="match status" value="1"/>
</dbReference>
<dbReference type="InterPro" id="IPR002104">
    <property type="entry name" value="Integrase_catalytic"/>
</dbReference>
<gene>
    <name evidence="3" type="ORF">GCM10023323_35530</name>
</gene>
<dbReference type="SUPFAM" id="SSF56349">
    <property type="entry name" value="DNA breaking-rejoining enzymes"/>
    <property type="match status" value="1"/>
</dbReference>
<keyword evidence="1" id="KW-0233">DNA recombination</keyword>